<proteinExistence type="predicted"/>
<gene>
    <name evidence="1" type="ORF">DFA_08536</name>
</gene>
<sequence length="30" mass="3210">MKNNGEIKTTTTTTTINTVLNRHTCNGTGS</sequence>
<protein>
    <submittedName>
        <fullName evidence="1">Uncharacterized protein</fullName>
    </submittedName>
</protein>
<dbReference type="RefSeq" id="XP_004356024.1">
    <property type="nucleotide sequence ID" value="XM_004355971.1"/>
</dbReference>
<dbReference type="GeneID" id="14868965"/>
<reference evidence="2" key="1">
    <citation type="journal article" date="2011" name="Genome Res.">
        <title>Phylogeny-wide analysis of social amoeba genomes highlights ancient origins for complex intercellular communication.</title>
        <authorList>
            <person name="Heidel A.J."/>
            <person name="Lawal H.M."/>
            <person name="Felder M."/>
            <person name="Schilde C."/>
            <person name="Helps N.R."/>
            <person name="Tunggal B."/>
            <person name="Rivero F."/>
            <person name="John U."/>
            <person name="Schleicher M."/>
            <person name="Eichinger L."/>
            <person name="Platzer M."/>
            <person name="Noegel A.A."/>
            <person name="Schaap P."/>
            <person name="Gloeckner G."/>
        </authorList>
    </citation>
    <scope>NUCLEOTIDE SEQUENCE [LARGE SCALE GENOMIC DNA]</scope>
    <source>
        <strain evidence="2">SH3</strain>
    </source>
</reference>
<dbReference type="Proteomes" id="UP000007797">
    <property type="component" value="Unassembled WGS sequence"/>
</dbReference>
<evidence type="ECO:0000313" key="1">
    <source>
        <dbReference type="EMBL" id="EGG17540.1"/>
    </source>
</evidence>
<accession>F4Q2X6</accession>
<evidence type="ECO:0000313" key="2">
    <source>
        <dbReference type="Proteomes" id="UP000007797"/>
    </source>
</evidence>
<dbReference type="KEGG" id="dfa:DFA_08536"/>
<name>F4Q2X6_CACFS</name>
<keyword evidence="2" id="KW-1185">Reference proteome</keyword>
<organism evidence="1 2">
    <name type="scientific">Cavenderia fasciculata</name>
    <name type="common">Slime mold</name>
    <name type="synonym">Dictyostelium fasciculatum</name>
    <dbReference type="NCBI Taxonomy" id="261658"/>
    <lineage>
        <taxon>Eukaryota</taxon>
        <taxon>Amoebozoa</taxon>
        <taxon>Evosea</taxon>
        <taxon>Eumycetozoa</taxon>
        <taxon>Dictyostelia</taxon>
        <taxon>Acytosteliales</taxon>
        <taxon>Cavenderiaceae</taxon>
        <taxon>Cavenderia</taxon>
    </lineage>
</organism>
<dbReference type="EMBL" id="GL883021">
    <property type="protein sequence ID" value="EGG17540.1"/>
    <property type="molecule type" value="Genomic_DNA"/>
</dbReference>
<dbReference type="AlphaFoldDB" id="F4Q2X6"/>